<protein>
    <submittedName>
        <fullName evidence="1">Uncharacterized protein</fullName>
    </submittedName>
</protein>
<name>A0A645HXM6_9ZZZZ</name>
<gene>
    <name evidence="1" type="ORF">SDC9_191307</name>
</gene>
<proteinExistence type="predicted"/>
<reference evidence="1" key="1">
    <citation type="submission" date="2019-08" db="EMBL/GenBank/DDBJ databases">
        <authorList>
            <person name="Kucharzyk K."/>
            <person name="Murdoch R.W."/>
            <person name="Higgins S."/>
            <person name="Loffler F."/>
        </authorList>
    </citation>
    <scope>NUCLEOTIDE SEQUENCE</scope>
</reference>
<sequence length="68" mass="8150">MDSQELSDLKFRRHFDDVVFLDVLQKEFRGDFDGKEVRCIPYPSYNEKLTVKSFTHAYYDVYTEKCGE</sequence>
<accession>A0A645HXM6</accession>
<evidence type="ECO:0000313" key="1">
    <source>
        <dbReference type="EMBL" id="MPN43747.1"/>
    </source>
</evidence>
<dbReference type="AlphaFoldDB" id="A0A645HXM6"/>
<organism evidence="1">
    <name type="scientific">bioreactor metagenome</name>
    <dbReference type="NCBI Taxonomy" id="1076179"/>
    <lineage>
        <taxon>unclassified sequences</taxon>
        <taxon>metagenomes</taxon>
        <taxon>ecological metagenomes</taxon>
    </lineage>
</organism>
<comment type="caution">
    <text evidence="1">The sequence shown here is derived from an EMBL/GenBank/DDBJ whole genome shotgun (WGS) entry which is preliminary data.</text>
</comment>
<dbReference type="EMBL" id="VSSQ01102342">
    <property type="protein sequence ID" value="MPN43747.1"/>
    <property type="molecule type" value="Genomic_DNA"/>
</dbReference>